<dbReference type="Proteomes" id="UP000366872">
    <property type="component" value="Unassembled WGS sequence"/>
</dbReference>
<accession>A0A6C2U4M9</accession>
<dbReference type="Pfam" id="PF07878">
    <property type="entry name" value="RHH_5"/>
    <property type="match status" value="1"/>
</dbReference>
<name>A0A6C2U4M9_PONDE</name>
<proteinExistence type="predicted"/>
<dbReference type="SUPFAM" id="SSF47598">
    <property type="entry name" value="Ribbon-helix-helix"/>
    <property type="match status" value="1"/>
</dbReference>
<gene>
    <name evidence="2" type="ORF">PDESU_03346</name>
</gene>
<protein>
    <recommendedName>
        <fullName evidence="1">CopG-like ribbon-helix-helix domain-containing protein</fullName>
    </recommendedName>
</protein>
<feature type="domain" description="CopG-like ribbon-helix-helix" evidence="1">
    <location>
        <begin position="14"/>
        <end position="52"/>
    </location>
</feature>
<dbReference type="Gene3D" id="1.10.1220.10">
    <property type="entry name" value="Met repressor-like"/>
    <property type="match status" value="1"/>
</dbReference>
<dbReference type="GO" id="GO:0006355">
    <property type="term" value="P:regulation of DNA-templated transcription"/>
    <property type="evidence" value="ECO:0007669"/>
    <property type="project" value="InterPro"/>
</dbReference>
<dbReference type="InterPro" id="IPR013321">
    <property type="entry name" value="Arc_rbn_hlx_hlx"/>
</dbReference>
<evidence type="ECO:0000259" key="1">
    <source>
        <dbReference type="Pfam" id="PF07878"/>
    </source>
</evidence>
<organism evidence="2 3">
    <name type="scientific">Pontiella desulfatans</name>
    <dbReference type="NCBI Taxonomy" id="2750659"/>
    <lineage>
        <taxon>Bacteria</taxon>
        <taxon>Pseudomonadati</taxon>
        <taxon>Kiritimatiellota</taxon>
        <taxon>Kiritimatiellia</taxon>
        <taxon>Kiritimatiellales</taxon>
        <taxon>Pontiellaceae</taxon>
        <taxon>Pontiella</taxon>
    </lineage>
</organism>
<dbReference type="InterPro" id="IPR012869">
    <property type="entry name" value="RHH_5"/>
</dbReference>
<sequence length="57" mass="6593">MAKSQDEESGKTNISITLPRELIKQLDVISRQEQRSRSNMIAVMCEEIIQKKKMQTV</sequence>
<dbReference type="RefSeq" id="WP_136080403.1">
    <property type="nucleotide sequence ID" value="NZ_CAAHFG010000002.1"/>
</dbReference>
<dbReference type="InterPro" id="IPR010985">
    <property type="entry name" value="Ribbon_hlx_hlx"/>
</dbReference>
<evidence type="ECO:0000313" key="3">
    <source>
        <dbReference type="Proteomes" id="UP000366872"/>
    </source>
</evidence>
<dbReference type="AlphaFoldDB" id="A0A6C2U4M9"/>
<evidence type="ECO:0000313" key="2">
    <source>
        <dbReference type="EMBL" id="VGO14777.1"/>
    </source>
</evidence>
<keyword evidence="3" id="KW-1185">Reference proteome</keyword>
<dbReference type="EMBL" id="CAAHFG010000002">
    <property type="protein sequence ID" value="VGO14777.1"/>
    <property type="molecule type" value="Genomic_DNA"/>
</dbReference>
<reference evidence="2 3" key="1">
    <citation type="submission" date="2019-04" db="EMBL/GenBank/DDBJ databases">
        <authorList>
            <person name="Van Vliet M D."/>
        </authorList>
    </citation>
    <scope>NUCLEOTIDE SEQUENCE [LARGE SCALE GENOMIC DNA]</scope>
    <source>
        <strain evidence="2 3">F1</strain>
    </source>
</reference>